<evidence type="ECO:0000256" key="1">
    <source>
        <dbReference type="SAM" id="MobiDB-lite"/>
    </source>
</evidence>
<sequence length="178" mass="20080">MEEKVVFHCVVVLRFFDRLRDSPFLRPPWHWSDWTHSPAAALMLAPVFFAARWHHHLLDYHLVLPLDLVGMGDLVRDGTQRLCFSHHCGRRHHLLVPSFLCDRQLGDSLVRCLALAAFLNAKVGFQRKVDAAPGVGEARQLVFENAQTRGAHQASLKAPSDPSNSSSTGIHFRTLTTK</sequence>
<keyword evidence="3" id="KW-1185">Reference proteome</keyword>
<reference evidence="2" key="1">
    <citation type="submission" date="2023-11" db="EMBL/GenBank/DDBJ databases">
        <authorList>
            <person name="De Vega J J."/>
            <person name="De Vega J J."/>
        </authorList>
    </citation>
    <scope>NUCLEOTIDE SEQUENCE</scope>
</reference>
<dbReference type="EMBL" id="CAVNYO010000110">
    <property type="protein sequence ID" value="CAK5266912.1"/>
    <property type="molecule type" value="Genomic_DNA"/>
</dbReference>
<gene>
    <name evidence="2" type="ORF">MYCIT1_LOCUS8942</name>
</gene>
<comment type="caution">
    <text evidence="2">The sequence shown here is derived from an EMBL/GenBank/DDBJ whole genome shotgun (WGS) entry which is preliminary data.</text>
</comment>
<organism evidence="2 3">
    <name type="scientific">Mycena citricolor</name>
    <dbReference type="NCBI Taxonomy" id="2018698"/>
    <lineage>
        <taxon>Eukaryota</taxon>
        <taxon>Fungi</taxon>
        <taxon>Dikarya</taxon>
        <taxon>Basidiomycota</taxon>
        <taxon>Agaricomycotina</taxon>
        <taxon>Agaricomycetes</taxon>
        <taxon>Agaricomycetidae</taxon>
        <taxon>Agaricales</taxon>
        <taxon>Marasmiineae</taxon>
        <taxon>Mycenaceae</taxon>
        <taxon>Mycena</taxon>
    </lineage>
</organism>
<feature type="compositionally biased region" description="Polar residues" evidence="1">
    <location>
        <begin position="161"/>
        <end position="178"/>
    </location>
</feature>
<dbReference type="AlphaFoldDB" id="A0AAD2H3D7"/>
<dbReference type="Proteomes" id="UP001295794">
    <property type="component" value="Unassembled WGS sequence"/>
</dbReference>
<evidence type="ECO:0000313" key="2">
    <source>
        <dbReference type="EMBL" id="CAK5266912.1"/>
    </source>
</evidence>
<name>A0AAD2H3D7_9AGAR</name>
<feature type="region of interest" description="Disordered" evidence="1">
    <location>
        <begin position="152"/>
        <end position="178"/>
    </location>
</feature>
<accession>A0AAD2H3D7</accession>
<evidence type="ECO:0000313" key="3">
    <source>
        <dbReference type="Proteomes" id="UP001295794"/>
    </source>
</evidence>
<protein>
    <submittedName>
        <fullName evidence="2">Uncharacterized protein</fullName>
    </submittedName>
</protein>
<proteinExistence type="predicted"/>